<dbReference type="Pfam" id="PF07350">
    <property type="entry name" value="Gig2-like"/>
    <property type="match status" value="1"/>
</dbReference>
<evidence type="ECO:0000313" key="2">
    <source>
        <dbReference type="EMBL" id="OCH94832.1"/>
    </source>
</evidence>
<dbReference type="PANTHER" id="PTHR30613">
    <property type="entry name" value="UNCHARACTERIZED PROTEIN YBIU-RELATED"/>
    <property type="match status" value="1"/>
</dbReference>
<keyword evidence="3" id="KW-1185">Reference proteome</keyword>
<evidence type="ECO:0000313" key="3">
    <source>
        <dbReference type="Proteomes" id="UP000250043"/>
    </source>
</evidence>
<sequence>MSQPELGPCPPRFVEIKHDIAASIPDFQERTTAAWYDLLGELEKATTEIASQGSEIVPVISFDELSTLGPERVDEIRRKGSVVIRDVVPDEEATSWKTWLQEYIKANPDIEGIPEHDKQFFQLYWTKSQVRARSHPNVLAVQTWLNNLYHVRSGAKIENVDLSTPLTYADRFRIRHPGVQWDAHPPHVDGGAIERWEDKAFRECFGDILRGNWRQHDPYDLENRINARTSLYSRRGQSTVFRTFQGWLALSETAPHEGTLQVFPNVILSNAYTILRPFFSPVPGAPDDSLDPKDWVYDVSYSDFPGIYATGSGFRGPFPNTKTHPHMKLEQTMVSVPKVNPGDMVFWHCDVVHAVEKEHIGTDDSAVMYIPAVPLTPANAEYVAQQKETFITGAPPPDFRQGKGETDFSGVGRPDDIVDPIGKRAMGFAIEVA</sequence>
<name>A0A8E2J4Y2_9APHY</name>
<dbReference type="InterPro" id="IPR010856">
    <property type="entry name" value="Gig2-like"/>
</dbReference>
<dbReference type="OrthoDB" id="8249012at2759"/>
<protein>
    <submittedName>
        <fullName evidence="2">DUF1479-domain-containing protein</fullName>
    </submittedName>
</protein>
<dbReference type="AlphaFoldDB" id="A0A8E2J4Y2"/>
<proteinExistence type="predicted"/>
<reference evidence="2 3" key="1">
    <citation type="submission" date="2016-07" db="EMBL/GenBank/DDBJ databases">
        <title>Draft genome of the white-rot fungus Obba rivulosa 3A-2.</title>
        <authorList>
            <consortium name="DOE Joint Genome Institute"/>
            <person name="Miettinen O."/>
            <person name="Riley R."/>
            <person name="Acob R."/>
            <person name="Barry K."/>
            <person name="Cullen D."/>
            <person name="De Vries R."/>
            <person name="Hainaut M."/>
            <person name="Hatakka A."/>
            <person name="Henrissat B."/>
            <person name="Hilden K."/>
            <person name="Kuo R."/>
            <person name="Labutti K."/>
            <person name="Lipzen A."/>
            <person name="Makela M.R."/>
            <person name="Sandor L."/>
            <person name="Spatafora J.W."/>
            <person name="Grigoriev I.V."/>
            <person name="Hibbett D.S."/>
        </authorList>
    </citation>
    <scope>NUCLEOTIDE SEQUENCE [LARGE SCALE GENOMIC DNA]</scope>
    <source>
        <strain evidence="2 3">3A-2</strain>
    </source>
</reference>
<feature type="region of interest" description="Disordered" evidence="1">
    <location>
        <begin position="393"/>
        <end position="416"/>
    </location>
</feature>
<dbReference type="SUPFAM" id="SSF51197">
    <property type="entry name" value="Clavaminate synthase-like"/>
    <property type="match status" value="1"/>
</dbReference>
<dbReference type="EMBL" id="KV722340">
    <property type="protein sequence ID" value="OCH94832.1"/>
    <property type="molecule type" value="Genomic_DNA"/>
</dbReference>
<dbReference type="Gene3D" id="2.60.120.330">
    <property type="entry name" value="B-lactam Antibiotic, Isopenicillin N Synthase, Chain"/>
    <property type="match status" value="1"/>
</dbReference>
<evidence type="ECO:0000256" key="1">
    <source>
        <dbReference type="SAM" id="MobiDB-lite"/>
    </source>
</evidence>
<organism evidence="2 3">
    <name type="scientific">Obba rivulosa</name>
    <dbReference type="NCBI Taxonomy" id="1052685"/>
    <lineage>
        <taxon>Eukaryota</taxon>
        <taxon>Fungi</taxon>
        <taxon>Dikarya</taxon>
        <taxon>Basidiomycota</taxon>
        <taxon>Agaricomycotina</taxon>
        <taxon>Agaricomycetes</taxon>
        <taxon>Polyporales</taxon>
        <taxon>Gelatoporiaceae</taxon>
        <taxon>Obba</taxon>
    </lineage>
</organism>
<accession>A0A8E2J4Y2</accession>
<dbReference type="InterPro" id="IPR027443">
    <property type="entry name" value="IPNS-like_sf"/>
</dbReference>
<dbReference type="Proteomes" id="UP000250043">
    <property type="component" value="Unassembled WGS sequence"/>
</dbReference>
<dbReference type="PANTHER" id="PTHR30613:SF1">
    <property type="entry name" value="DUF1479 DOMAIN PROTEIN (AFU_ORTHOLOGUE AFUA_5G09280)"/>
    <property type="match status" value="1"/>
</dbReference>
<gene>
    <name evidence="2" type="ORF">OBBRIDRAFT_788834</name>
</gene>